<dbReference type="GO" id="GO:0005524">
    <property type="term" value="F:ATP binding"/>
    <property type="evidence" value="ECO:0007669"/>
    <property type="project" value="UniProtKB-KW"/>
</dbReference>
<dbReference type="GO" id="GO:0016887">
    <property type="term" value="F:ATP hydrolysis activity"/>
    <property type="evidence" value="ECO:0007669"/>
    <property type="project" value="InterPro"/>
</dbReference>
<keyword evidence="2" id="KW-0547">Nucleotide-binding</keyword>
<comment type="caution">
    <text evidence="7">The sequence shown here is derived from an EMBL/GenBank/DDBJ whole genome shotgun (WGS) entry which is preliminary data.</text>
</comment>
<feature type="domain" description="ABC transporter" evidence="6">
    <location>
        <begin position="4"/>
        <end position="233"/>
    </location>
</feature>
<dbReference type="PANTHER" id="PTHR42794:SF1">
    <property type="entry name" value="HEMIN IMPORT ATP-BINDING PROTEIN HMUV"/>
    <property type="match status" value="1"/>
</dbReference>
<dbReference type="SUPFAM" id="SSF52540">
    <property type="entry name" value="P-loop containing nucleoside triphosphate hydrolases"/>
    <property type="match status" value="1"/>
</dbReference>
<dbReference type="SMART" id="SM00382">
    <property type="entry name" value="AAA"/>
    <property type="match status" value="1"/>
</dbReference>
<reference evidence="7 8" key="1">
    <citation type="submission" date="2019-05" db="EMBL/GenBank/DDBJ databases">
        <title>Roseovarius bejariae sp. nov., a moderately halophylic bacterium isolated from a saline soil in Rambla Salada (Murcia).</title>
        <authorList>
            <person name="Castro D.J."/>
            <person name="Gomez-Altuve A."/>
            <person name="Reina J.C."/>
            <person name="Rodriguez M."/>
            <person name="Sampedro I."/>
            <person name="Llamas I."/>
            <person name="Martinez-Checa F."/>
        </authorList>
    </citation>
    <scope>NUCLEOTIDE SEQUENCE [LARGE SCALE GENOMIC DNA]</scope>
    <source>
        <strain evidence="7 8">A21</strain>
    </source>
</reference>
<evidence type="ECO:0000256" key="4">
    <source>
        <dbReference type="ARBA" id="ARBA00022967"/>
    </source>
</evidence>
<dbReference type="InterPro" id="IPR017871">
    <property type="entry name" value="ABC_transporter-like_CS"/>
</dbReference>
<organism evidence="7 8">
    <name type="scientific">Roseovarius bejariae</name>
    <dbReference type="NCBI Taxonomy" id="2576383"/>
    <lineage>
        <taxon>Bacteria</taxon>
        <taxon>Pseudomonadati</taxon>
        <taxon>Pseudomonadota</taxon>
        <taxon>Alphaproteobacteria</taxon>
        <taxon>Rhodobacterales</taxon>
        <taxon>Roseobacteraceae</taxon>
        <taxon>Roseovarius</taxon>
    </lineage>
</organism>
<dbReference type="InterPro" id="IPR003593">
    <property type="entry name" value="AAA+_ATPase"/>
</dbReference>
<dbReference type="PANTHER" id="PTHR42794">
    <property type="entry name" value="HEMIN IMPORT ATP-BINDING PROTEIN HMUV"/>
    <property type="match status" value="1"/>
</dbReference>
<dbReference type="Gene3D" id="3.40.50.300">
    <property type="entry name" value="P-loop containing nucleotide triphosphate hydrolases"/>
    <property type="match status" value="1"/>
</dbReference>
<evidence type="ECO:0000313" key="8">
    <source>
        <dbReference type="Proteomes" id="UP000564704"/>
    </source>
</evidence>
<dbReference type="RefSeq" id="WP_154153806.1">
    <property type="nucleotide sequence ID" value="NZ_SZWE01000002.1"/>
</dbReference>
<evidence type="ECO:0000256" key="1">
    <source>
        <dbReference type="ARBA" id="ARBA00022448"/>
    </source>
</evidence>
<sequence length="252" mass="27026">MTRLNLTDFAVRLRGRDIFRDVSFSIGEGEFVGLIGPNGAGKTTLMRAALGLLPFEGHSSLAACSEGERAQQAAWMPQAREIAWPVTVETVVMLGRTPYLSSLQQAKAEDHAKVDAALEQMELTGMRQRSATYLSGGEQARVLIARALAQDTPLLLADEPIAGLDPAHQIATMETFAALAAQGKSSLVSLHDLGLAVRHCSRLLLLGDGGLVADGPPEEVLTPDRLARVFGISAWFGQTDKGPVYQPLEVIR</sequence>
<dbReference type="InterPro" id="IPR003439">
    <property type="entry name" value="ABC_transporter-like_ATP-bd"/>
</dbReference>
<dbReference type="EMBL" id="SZWE01000002">
    <property type="protein sequence ID" value="MRU16623.1"/>
    <property type="molecule type" value="Genomic_DNA"/>
</dbReference>
<keyword evidence="1" id="KW-0813">Transport</keyword>
<dbReference type="PROSITE" id="PS00211">
    <property type="entry name" value="ABC_TRANSPORTER_1"/>
    <property type="match status" value="1"/>
</dbReference>
<dbReference type="Pfam" id="PF00005">
    <property type="entry name" value="ABC_tran"/>
    <property type="match status" value="1"/>
</dbReference>
<dbReference type="AlphaFoldDB" id="A0A844D441"/>
<comment type="function">
    <text evidence="5">Part of the ABC transporter complex HmuTUV involved in hemin import. Responsible for energy coupling to the transport system.</text>
</comment>
<dbReference type="OrthoDB" id="9805601at2"/>
<keyword evidence="8" id="KW-1185">Reference proteome</keyword>
<evidence type="ECO:0000256" key="3">
    <source>
        <dbReference type="ARBA" id="ARBA00022840"/>
    </source>
</evidence>
<evidence type="ECO:0000256" key="2">
    <source>
        <dbReference type="ARBA" id="ARBA00022741"/>
    </source>
</evidence>
<keyword evidence="3 7" id="KW-0067">ATP-binding</keyword>
<evidence type="ECO:0000256" key="5">
    <source>
        <dbReference type="ARBA" id="ARBA00037066"/>
    </source>
</evidence>
<accession>A0A844D441</accession>
<keyword evidence="4" id="KW-1278">Translocase</keyword>
<name>A0A844D441_9RHOB</name>
<dbReference type="PROSITE" id="PS50893">
    <property type="entry name" value="ABC_TRANSPORTER_2"/>
    <property type="match status" value="1"/>
</dbReference>
<gene>
    <name evidence="7" type="ORF">FDP25_14370</name>
</gene>
<dbReference type="InterPro" id="IPR027417">
    <property type="entry name" value="P-loop_NTPase"/>
</dbReference>
<dbReference type="Proteomes" id="UP000564704">
    <property type="component" value="Unassembled WGS sequence"/>
</dbReference>
<proteinExistence type="predicted"/>
<protein>
    <submittedName>
        <fullName evidence="7">ABC transporter ATP-binding protein</fullName>
    </submittedName>
</protein>
<evidence type="ECO:0000259" key="6">
    <source>
        <dbReference type="PROSITE" id="PS50893"/>
    </source>
</evidence>
<evidence type="ECO:0000313" key="7">
    <source>
        <dbReference type="EMBL" id="MRU16623.1"/>
    </source>
</evidence>